<sequence>MLSNIAAGVLLVSLRPFRAEEIVQIGTVTGTVEKVHLFSPPLLTADSKEVVIPNGKIISDNIVNYSRPPFRRTDQVDCRLKYADRGFSLCWAALALTNSLKTHP</sequence>
<keyword evidence="10" id="KW-1185">Reference proteome</keyword>
<keyword evidence="5" id="KW-0406">Ion transport</keyword>
<comment type="function">
    <text evidence="5">Mechanosensitive channel that participates in the regulation of osmotic pressure changes within the cell, opening in response to stretch forces in the membrane lipid bilayer, without the need for other proteins. Contributes to normal resistance to hypoosmotic shock. Forms an ion channel of 1.0 nanosiemens conductance with a slight preference for anions.</text>
</comment>
<dbReference type="Pfam" id="PF00924">
    <property type="entry name" value="MS_channel_2nd"/>
    <property type="match status" value="1"/>
</dbReference>
<dbReference type="EMBL" id="CAHPQX010000006">
    <property type="protein sequence ID" value="CAB5535773.1"/>
    <property type="molecule type" value="Genomic_DNA"/>
</dbReference>
<dbReference type="Gene3D" id="2.30.30.60">
    <property type="match status" value="1"/>
</dbReference>
<feature type="domain" description="Mechanosensitive ion channel MscS" evidence="6">
    <location>
        <begin position="2"/>
        <end position="67"/>
    </location>
</feature>
<dbReference type="InterPro" id="IPR045275">
    <property type="entry name" value="MscS_archaea/bacteria_type"/>
</dbReference>
<dbReference type="PANTHER" id="PTHR30221:SF1">
    <property type="entry name" value="SMALL-CONDUCTANCE MECHANOSENSITIVE CHANNEL"/>
    <property type="match status" value="1"/>
</dbReference>
<evidence type="ECO:0000313" key="10">
    <source>
        <dbReference type="Proteomes" id="UP000837205"/>
    </source>
</evidence>
<dbReference type="SUPFAM" id="SSF50182">
    <property type="entry name" value="Sm-like ribonucleoproteins"/>
    <property type="match status" value="1"/>
</dbReference>
<evidence type="ECO:0000313" key="9">
    <source>
        <dbReference type="Proteomes" id="UP000834503"/>
    </source>
</evidence>
<evidence type="ECO:0000313" key="8">
    <source>
        <dbReference type="EMBL" id="CAC9181901.1"/>
    </source>
</evidence>
<dbReference type="InterPro" id="IPR006685">
    <property type="entry name" value="MscS_channel_2nd"/>
</dbReference>
<dbReference type="GO" id="GO:0005886">
    <property type="term" value="C:plasma membrane"/>
    <property type="evidence" value="ECO:0007669"/>
    <property type="project" value="UniProtKB-SubCell"/>
</dbReference>
<evidence type="ECO:0000313" key="7">
    <source>
        <dbReference type="EMBL" id="CAB5535773.1"/>
    </source>
</evidence>
<protein>
    <recommendedName>
        <fullName evidence="5">Small-conductance mechanosensitive channel</fullName>
    </recommendedName>
</protein>
<dbReference type="PROSITE" id="PS01246">
    <property type="entry name" value="UPF0003"/>
    <property type="match status" value="1"/>
</dbReference>
<evidence type="ECO:0000256" key="2">
    <source>
        <dbReference type="ARBA" id="ARBA00022692"/>
    </source>
</evidence>
<evidence type="ECO:0000259" key="6">
    <source>
        <dbReference type="Pfam" id="PF00924"/>
    </source>
</evidence>
<evidence type="ECO:0000256" key="3">
    <source>
        <dbReference type="ARBA" id="ARBA00022989"/>
    </source>
</evidence>
<keyword evidence="5" id="KW-1003">Cell membrane</keyword>
<dbReference type="EMBL" id="CAIIUA010000001">
    <property type="protein sequence ID" value="CAC9181901.1"/>
    <property type="molecule type" value="Genomic_DNA"/>
</dbReference>
<name>A0A9N8CR46_9ENTR</name>
<dbReference type="InterPro" id="IPR023408">
    <property type="entry name" value="MscS_beta-dom_sf"/>
</dbReference>
<dbReference type="Proteomes" id="UP000837205">
    <property type="component" value="Unassembled WGS sequence"/>
</dbReference>
<keyword evidence="3" id="KW-1133">Transmembrane helix</keyword>
<evidence type="ECO:0000256" key="1">
    <source>
        <dbReference type="ARBA" id="ARBA00004370"/>
    </source>
</evidence>
<dbReference type="AlphaFoldDB" id="A0A9N8CR46"/>
<comment type="caution">
    <text evidence="7">The sequence shown here is derived from an EMBL/GenBank/DDBJ whole genome shotgun (WGS) entry which is preliminary data.</text>
</comment>
<keyword evidence="5" id="KW-0813">Transport</keyword>
<evidence type="ECO:0000256" key="4">
    <source>
        <dbReference type="ARBA" id="ARBA00023136"/>
    </source>
</evidence>
<proteinExistence type="inferred from homology"/>
<keyword evidence="4" id="KW-0472">Membrane</keyword>
<dbReference type="InterPro" id="IPR010920">
    <property type="entry name" value="LSM_dom_sf"/>
</dbReference>
<accession>A0A9N8CR46</accession>
<gene>
    <name evidence="7" type="primary">mscS_2</name>
    <name evidence="7" type="ORF">GHA_01634</name>
    <name evidence="8" type="ORF">TML_01310</name>
</gene>
<comment type="subcellular location">
    <subcellularLocation>
        <location evidence="5">Cell inner membrane</location>
        <topology evidence="5">Multi-pass membrane protein</topology>
    </subcellularLocation>
    <subcellularLocation>
        <location evidence="1">Membrane</location>
    </subcellularLocation>
</comment>
<organism evidence="7 9">
    <name type="scientific">Citrobacter werkmanii</name>
    <dbReference type="NCBI Taxonomy" id="67827"/>
    <lineage>
        <taxon>Bacteria</taxon>
        <taxon>Pseudomonadati</taxon>
        <taxon>Pseudomonadota</taxon>
        <taxon>Gammaproteobacteria</taxon>
        <taxon>Enterobacterales</taxon>
        <taxon>Enterobacteriaceae</taxon>
        <taxon>Citrobacter</taxon>
        <taxon>Citrobacter freundii complex</taxon>
    </lineage>
</organism>
<dbReference type="GO" id="GO:0008381">
    <property type="term" value="F:mechanosensitive monoatomic ion channel activity"/>
    <property type="evidence" value="ECO:0007669"/>
    <property type="project" value="InterPro"/>
</dbReference>
<reference evidence="7" key="1">
    <citation type="submission" date="2020-05" db="EMBL/GenBank/DDBJ databases">
        <authorList>
            <person name="Delgado-Blas J."/>
        </authorList>
    </citation>
    <scope>NUCLEOTIDE SEQUENCE</scope>
    <source>
        <strain evidence="7">BB1459</strain>
        <strain evidence="8">BB1480</strain>
    </source>
</reference>
<dbReference type="PANTHER" id="PTHR30221">
    <property type="entry name" value="SMALL-CONDUCTANCE MECHANOSENSITIVE CHANNEL"/>
    <property type="match status" value="1"/>
</dbReference>
<evidence type="ECO:0000256" key="5">
    <source>
        <dbReference type="RuleBase" id="RU369025"/>
    </source>
</evidence>
<dbReference type="InterPro" id="IPR006686">
    <property type="entry name" value="MscS_channel_CS"/>
</dbReference>
<comment type="similarity">
    <text evidence="5">Belongs to the MscS (TC 1.A.23) family.</text>
</comment>
<keyword evidence="5" id="KW-0997">Cell inner membrane</keyword>
<dbReference type="Proteomes" id="UP000834503">
    <property type="component" value="Unassembled WGS sequence"/>
</dbReference>
<keyword evidence="5" id="KW-0407">Ion channel</keyword>
<comment type="subunit">
    <text evidence="5">Homoheptamer.</text>
</comment>
<keyword evidence="2" id="KW-0812">Transmembrane</keyword>